<gene>
    <name evidence="1" type="ordered locus">RPE_3447</name>
</gene>
<sequence>MRCPDNPNGVVVHFNSIDHGPEIGLPEWDFAVGDVLAHDSAKLLNRFRRNCLWGAARAWMRSSAVCARSRSILRLAIRSRIAAKATSATEGVSARRT</sequence>
<reference evidence="1" key="1">
    <citation type="submission" date="2006-09" db="EMBL/GenBank/DDBJ databases">
        <title>Complete sequence of Rhodopseudomonas palustris BisA53.</title>
        <authorList>
            <consortium name="US DOE Joint Genome Institute"/>
            <person name="Copeland A."/>
            <person name="Lucas S."/>
            <person name="Lapidus A."/>
            <person name="Barry K."/>
            <person name="Detter J.C."/>
            <person name="Glavina del Rio T."/>
            <person name="Hammon N."/>
            <person name="Israni S."/>
            <person name="Dalin E."/>
            <person name="Tice H."/>
            <person name="Pitluck S."/>
            <person name="Chain P."/>
            <person name="Malfatti S."/>
            <person name="Shin M."/>
            <person name="Vergez L."/>
            <person name="Schmutz J."/>
            <person name="Larimer F."/>
            <person name="Land M."/>
            <person name="Hauser L."/>
            <person name="Pelletier D.A."/>
            <person name="Kyrpides N."/>
            <person name="Kim E."/>
            <person name="Harwood C.S."/>
            <person name="Oda Y."/>
            <person name="Richardson P."/>
        </authorList>
    </citation>
    <scope>NUCLEOTIDE SEQUENCE [LARGE SCALE GENOMIC DNA]</scope>
    <source>
        <strain evidence="1">BisA53</strain>
    </source>
</reference>
<protein>
    <submittedName>
        <fullName evidence="1">Uncharacterized protein</fullName>
    </submittedName>
</protein>
<dbReference type="KEGG" id="rpe:RPE_3447"/>
<dbReference type="HOGENOM" id="CLU_2344786_0_0_5"/>
<dbReference type="EMBL" id="CP000463">
    <property type="protein sequence ID" value="ABJ07379.1"/>
    <property type="molecule type" value="Genomic_DNA"/>
</dbReference>
<dbReference type="AlphaFoldDB" id="Q07L05"/>
<evidence type="ECO:0000313" key="1">
    <source>
        <dbReference type="EMBL" id="ABJ07379.1"/>
    </source>
</evidence>
<organism evidence="1">
    <name type="scientific">Rhodopseudomonas palustris (strain BisA53)</name>
    <dbReference type="NCBI Taxonomy" id="316055"/>
    <lineage>
        <taxon>Bacteria</taxon>
        <taxon>Pseudomonadati</taxon>
        <taxon>Pseudomonadota</taxon>
        <taxon>Alphaproteobacteria</taxon>
        <taxon>Hyphomicrobiales</taxon>
        <taxon>Nitrobacteraceae</taxon>
        <taxon>Rhodopseudomonas</taxon>
    </lineage>
</organism>
<proteinExistence type="predicted"/>
<accession>Q07L05</accession>
<name>Q07L05_RHOP5</name>